<sequence length="414" mass="45517">MRVTWTSVDERTLHLEFRPDAEDALVARRGPDVRLMTTSANIRLPVPADDLHPDLLALAAYAVVWPWTRSRLVVDRPVSDALAEAMALDGVAITPTGGEARRPGSRVSLAYSGGTDSIAASVLLPEDTVYVHLRRQKHPRTVDRMTHVKGGVLERLVSDAGRRGVETTVVRTDLEYVCLPFATFPVWWAVLVGSILTADAYDAGAVATGTVLEARYLGSGIRFIDHAHPSTFHRLFEAVGLPFLRPTAALTEVGTTLVARHSPLADLARSCLLGSYERPCLRCDKCLRKEMTTAAIDGRRLSPAVLDAMRSHPAMFAKVLAEPPLYMQDMVEYALARVDVSGTPLEAAAERLRPSAESTRWVEGYYAPALDHEVPPRWRTDVERRLGGLVRRMTAQEEAVVETWDAATRSEVPA</sequence>
<keyword evidence="2" id="KW-1185">Reference proteome</keyword>
<evidence type="ECO:0000313" key="1">
    <source>
        <dbReference type="EMBL" id="MFC5379492.1"/>
    </source>
</evidence>
<accession>A0ABW0GJH5</accession>
<reference evidence="2" key="1">
    <citation type="journal article" date="2019" name="Int. J. Syst. Evol. Microbiol.">
        <title>The Global Catalogue of Microorganisms (GCM) 10K type strain sequencing project: providing services to taxonomists for standard genome sequencing and annotation.</title>
        <authorList>
            <consortium name="The Broad Institute Genomics Platform"/>
            <consortium name="The Broad Institute Genome Sequencing Center for Infectious Disease"/>
            <person name="Wu L."/>
            <person name="Ma J."/>
        </authorList>
    </citation>
    <scope>NUCLEOTIDE SEQUENCE [LARGE SCALE GENOMIC DNA]</scope>
    <source>
        <strain evidence="2">CCUG 43114</strain>
    </source>
</reference>
<gene>
    <name evidence="1" type="ORF">ACFPJ6_01680</name>
</gene>
<evidence type="ECO:0000313" key="2">
    <source>
        <dbReference type="Proteomes" id="UP001596122"/>
    </source>
</evidence>
<proteinExistence type="predicted"/>
<comment type="caution">
    <text evidence="1">The sequence shown here is derived from an EMBL/GenBank/DDBJ whole genome shotgun (WGS) entry which is preliminary data.</text>
</comment>
<name>A0ABW0GJH5_9MICO</name>
<dbReference type="Pfam" id="PF19932">
    <property type="entry name" value="DUF6395"/>
    <property type="match status" value="1"/>
</dbReference>
<dbReference type="InterPro" id="IPR045654">
    <property type="entry name" value="DUF6395"/>
</dbReference>
<dbReference type="Proteomes" id="UP001596122">
    <property type="component" value="Unassembled WGS sequence"/>
</dbReference>
<organism evidence="1 2">
    <name type="scientific">Aquipuribacter nitratireducens</name>
    <dbReference type="NCBI Taxonomy" id="650104"/>
    <lineage>
        <taxon>Bacteria</taxon>
        <taxon>Bacillati</taxon>
        <taxon>Actinomycetota</taxon>
        <taxon>Actinomycetes</taxon>
        <taxon>Micrococcales</taxon>
        <taxon>Intrasporangiaceae</taxon>
        <taxon>Aquipuribacter</taxon>
    </lineage>
</organism>
<dbReference type="EMBL" id="JBHSLD010000001">
    <property type="protein sequence ID" value="MFC5379492.1"/>
    <property type="molecule type" value="Genomic_DNA"/>
</dbReference>
<dbReference type="RefSeq" id="WP_340266270.1">
    <property type="nucleotide sequence ID" value="NZ_JBBEOG010000001.1"/>
</dbReference>
<dbReference type="SUPFAM" id="SSF52402">
    <property type="entry name" value="Adenine nucleotide alpha hydrolases-like"/>
    <property type="match status" value="1"/>
</dbReference>
<protein>
    <submittedName>
        <fullName evidence="1">DUF6395 domain-containing protein</fullName>
    </submittedName>
</protein>